<dbReference type="InterPro" id="IPR050765">
    <property type="entry name" value="Riboflavin_Biosynth_HTPR"/>
</dbReference>
<organism evidence="2">
    <name type="scientific">termite gut metagenome</name>
    <dbReference type="NCBI Taxonomy" id="433724"/>
    <lineage>
        <taxon>unclassified sequences</taxon>
        <taxon>metagenomes</taxon>
        <taxon>organismal metagenomes</taxon>
    </lineage>
</organism>
<dbReference type="SUPFAM" id="SSF53597">
    <property type="entry name" value="Dihydrofolate reductase-like"/>
    <property type="match status" value="1"/>
</dbReference>
<protein>
    <submittedName>
        <fullName evidence="2">Dihydrofolate reductase</fullName>
        <ecNumber evidence="2">1.5.1.3</ecNumber>
    </submittedName>
</protein>
<name>A0A5J4R0A4_9ZZZZ</name>
<proteinExistence type="predicted"/>
<dbReference type="PANTHER" id="PTHR38011">
    <property type="entry name" value="DIHYDROFOLATE REDUCTASE FAMILY PROTEIN (AFU_ORTHOLOGUE AFUA_8G06820)"/>
    <property type="match status" value="1"/>
</dbReference>
<comment type="caution">
    <text evidence="2">The sequence shown here is derived from an EMBL/GenBank/DDBJ whole genome shotgun (WGS) entry which is preliminary data.</text>
</comment>
<dbReference type="AlphaFoldDB" id="A0A5J4R0A4"/>
<dbReference type="Gene3D" id="3.40.430.10">
    <property type="entry name" value="Dihydrofolate Reductase, subunit A"/>
    <property type="match status" value="1"/>
</dbReference>
<feature type="domain" description="Bacterial bifunctional deaminase-reductase C-terminal" evidence="1">
    <location>
        <begin position="3"/>
        <end position="167"/>
    </location>
</feature>
<dbReference type="GO" id="GO:0009231">
    <property type="term" value="P:riboflavin biosynthetic process"/>
    <property type="evidence" value="ECO:0007669"/>
    <property type="project" value="InterPro"/>
</dbReference>
<evidence type="ECO:0000313" key="2">
    <source>
        <dbReference type="EMBL" id="KAA6326958.1"/>
    </source>
</evidence>
<keyword evidence="2" id="KW-0560">Oxidoreductase</keyword>
<dbReference type="GO" id="GO:0004146">
    <property type="term" value="F:dihydrofolate reductase activity"/>
    <property type="evidence" value="ECO:0007669"/>
    <property type="project" value="UniProtKB-EC"/>
</dbReference>
<accession>A0A5J4R0A4</accession>
<evidence type="ECO:0000259" key="1">
    <source>
        <dbReference type="Pfam" id="PF01872"/>
    </source>
</evidence>
<gene>
    <name evidence="2" type="ORF">EZS27_024002</name>
</gene>
<dbReference type="EC" id="1.5.1.3" evidence="2"/>
<dbReference type="InterPro" id="IPR002734">
    <property type="entry name" value="RibDG_C"/>
</dbReference>
<dbReference type="InterPro" id="IPR024072">
    <property type="entry name" value="DHFR-like_dom_sf"/>
</dbReference>
<dbReference type="Pfam" id="PF01872">
    <property type="entry name" value="RibD_C"/>
    <property type="match status" value="1"/>
</dbReference>
<sequence>MKKIILYIAASLDGRIAEPDGGLEWLTGFPNPEKTDYGYKDLLVSVDTVIMGGRTYREFLNMDVIWPYPEQMTYVVSRHDWGAKENIRFITDNVIETISELRNKAGKDIWLVGGGELISMLLTTNLIDEMRICYIPIILGRGIPLFPKQAKESAWELTESKPYKSGALMVEYRKKSAQSS</sequence>
<dbReference type="EMBL" id="SNRY01002070">
    <property type="protein sequence ID" value="KAA6326958.1"/>
    <property type="molecule type" value="Genomic_DNA"/>
</dbReference>
<dbReference type="PANTHER" id="PTHR38011:SF11">
    <property type="entry name" value="2,5-DIAMINO-6-RIBOSYLAMINO-4(3H)-PYRIMIDINONE 5'-PHOSPHATE REDUCTASE"/>
    <property type="match status" value="1"/>
</dbReference>
<dbReference type="GO" id="GO:0008703">
    <property type="term" value="F:5-amino-6-(5-phosphoribosylamino)uracil reductase activity"/>
    <property type="evidence" value="ECO:0007669"/>
    <property type="project" value="InterPro"/>
</dbReference>
<reference evidence="2" key="1">
    <citation type="submission" date="2019-03" db="EMBL/GenBank/DDBJ databases">
        <title>Single cell metagenomics reveals metabolic interactions within the superorganism composed of flagellate Streblomastix strix and complex community of Bacteroidetes bacteria on its surface.</title>
        <authorList>
            <person name="Treitli S.C."/>
            <person name="Kolisko M."/>
            <person name="Husnik F."/>
            <person name="Keeling P."/>
            <person name="Hampl V."/>
        </authorList>
    </citation>
    <scope>NUCLEOTIDE SEQUENCE</scope>
    <source>
        <strain evidence="2">STM</strain>
    </source>
</reference>